<dbReference type="Pfam" id="PF19086">
    <property type="entry name" value="Terpene_syn_C_2"/>
    <property type="match status" value="1"/>
</dbReference>
<dbReference type="InterPro" id="IPR008949">
    <property type="entry name" value="Isoprenoid_synthase_dom_sf"/>
</dbReference>
<gene>
    <name evidence="1" type="ORF">Daesc_009970</name>
</gene>
<keyword evidence="2" id="KW-1185">Reference proteome</keyword>
<dbReference type="AlphaFoldDB" id="A0AAX6M718"/>
<evidence type="ECO:0008006" key="3">
    <source>
        <dbReference type="Google" id="ProtNLM"/>
    </source>
</evidence>
<reference evidence="1 2" key="1">
    <citation type="journal article" date="2024" name="Front Chem Biol">
        <title>Unveiling the potential of Daldinia eschscholtzii MFLUCC 19-0629 through bioactivity and bioinformatics studies for enhanced sustainable agriculture production.</title>
        <authorList>
            <person name="Brooks S."/>
            <person name="Weaver J.A."/>
            <person name="Klomchit A."/>
            <person name="Alharthi S.A."/>
            <person name="Onlamun T."/>
            <person name="Nurani R."/>
            <person name="Vong T.K."/>
            <person name="Alberti F."/>
            <person name="Greco C."/>
        </authorList>
    </citation>
    <scope>NUCLEOTIDE SEQUENCE [LARGE SCALE GENOMIC DNA]</scope>
    <source>
        <strain evidence="1">MFLUCC 19-0629</strain>
    </source>
</reference>
<comment type="caution">
    <text evidence="1">The sequence shown here is derived from an EMBL/GenBank/DDBJ whole genome shotgun (WGS) entry which is preliminary data.</text>
</comment>
<dbReference type="Proteomes" id="UP001369815">
    <property type="component" value="Unassembled WGS sequence"/>
</dbReference>
<sequence>MRPITCSFDPVGIPFTSDTKYESFEFLKDGIHNDVPGLENCDVFDPRSVGVPWPTLLPAVAQCKYWREGEEVAEALMNRIVSAAPKEQGSLPAEFTDSRLKEAKQRELLDTSVAAAINMFPAANATRARLMVKATLLTFMHDDVIESTEQSTIIDDALADIVGQEEEGIEISWKNSIFKEFTMECIEEDPVVGPLLVKGMLSWVQHTRDNLPGSMAFKSLDDYINYRIRDLGVDFCNAAIMLTCEIFVSPSEMEPLATLHRLYMTHFSLANDLYSYDKELYAMKKHGAALINGVRVLEILLNATPRAAKVLLRAYLWDLEFQINEELARLSDYGLSHSQWRFARGMVEVLAGNLFYSSTCLRYAKPSLKGI</sequence>
<accession>A0AAX6M718</accession>
<evidence type="ECO:0000313" key="1">
    <source>
        <dbReference type="EMBL" id="KAK6948206.1"/>
    </source>
</evidence>
<evidence type="ECO:0000313" key="2">
    <source>
        <dbReference type="Proteomes" id="UP001369815"/>
    </source>
</evidence>
<protein>
    <recommendedName>
        <fullName evidence="3">Isoprenoid synthase domain-containing protein</fullName>
    </recommendedName>
</protein>
<dbReference type="SUPFAM" id="SSF48576">
    <property type="entry name" value="Terpenoid synthases"/>
    <property type="match status" value="1"/>
</dbReference>
<organism evidence="1 2">
    <name type="scientific">Daldinia eschscholtzii</name>
    <dbReference type="NCBI Taxonomy" id="292717"/>
    <lineage>
        <taxon>Eukaryota</taxon>
        <taxon>Fungi</taxon>
        <taxon>Dikarya</taxon>
        <taxon>Ascomycota</taxon>
        <taxon>Pezizomycotina</taxon>
        <taxon>Sordariomycetes</taxon>
        <taxon>Xylariomycetidae</taxon>
        <taxon>Xylariales</taxon>
        <taxon>Hypoxylaceae</taxon>
        <taxon>Daldinia</taxon>
    </lineage>
</organism>
<proteinExistence type="predicted"/>
<dbReference type="Gene3D" id="1.10.600.10">
    <property type="entry name" value="Farnesyl Diphosphate Synthase"/>
    <property type="match status" value="1"/>
</dbReference>
<name>A0AAX6M718_9PEZI</name>
<dbReference type="EMBL" id="JBANMG010000010">
    <property type="protein sequence ID" value="KAK6948206.1"/>
    <property type="molecule type" value="Genomic_DNA"/>
</dbReference>